<reference evidence="1 2" key="1">
    <citation type="submission" date="2019-03" db="EMBL/GenBank/DDBJ databases">
        <title>The complete genome sequence of Swingsia_sp. F3b2 LMG30590(T).</title>
        <authorList>
            <person name="Chua K.-O."/>
            <person name="Chan K.-G."/>
            <person name="See-Too W.-S."/>
        </authorList>
    </citation>
    <scope>NUCLEOTIDE SEQUENCE [LARGE SCALE GENOMIC DNA]</scope>
    <source>
        <strain evidence="1 2">F3b2</strain>
    </source>
</reference>
<evidence type="ECO:0000313" key="1">
    <source>
        <dbReference type="EMBL" id="QDH13454.1"/>
    </source>
</evidence>
<dbReference type="KEGG" id="swf:E3E12_03715"/>
<dbReference type="EMBL" id="CP038231">
    <property type="protein sequence ID" value="QDH13454.1"/>
    <property type="molecule type" value="Genomic_DNA"/>
</dbReference>
<name>A0A4Y6U8E4_9PROT</name>
<sequence length="429" mass="45805">MKTPSTTFRPLRSASATLSTLSALKARKVRNRLPTLLACLTGTGLGGLYGIPTPANASGILPAAAGTTATVLPQATTSHVVAGAGRTANTGPVIRLGHHGTAAPEKGATLVPARQTPAAPPPAEPEQWYTGSLASPSPALPAPGLWGFEPYFSGTVPLGQFADTGKRVTKKGKGGPNGFSQFTLSEYSITNHLTFYMLPTYSYSWGNGTHHSSGLRINDLPMEFKYRIGEHYSPSLTISIGANAPVGKYQKLHNSQEGVGTGAWIARFGVETQLVFPFFNHMQRIRGWAMAREPFTSTSVKGMSVYGTQNGFEGTGHAAAFGNEGVSWEGGLTREWLLALDLYHVWSAGTRYTGHYTSRAAGIAAGFANYHGQHIHSRHTPWGTQFRVAPAIEYNWTPAWGAIMGVDLPVMGHNMSANISPQAAVFYTF</sequence>
<protein>
    <recommendedName>
        <fullName evidence="3">Transporter</fullName>
    </recommendedName>
</protein>
<dbReference type="RefSeq" id="WP_141443139.1">
    <property type="nucleotide sequence ID" value="NZ_CP038231.1"/>
</dbReference>
<evidence type="ECO:0000313" key="2">
    <source>
        <dbReference type="Proteomes" id="UP000318709"/>
    </source>
</evidence>
<accession>A0A4Y6U8E4</accession>
<proteinExistence type="predicted"/>
<keyword evidence="2" id="KW-1185">Reference proteome</keyword>
<dbReference type="OrthoDB" id="7240756at2"/>
<gene>
    <name evidence="1" type="ORF">E3E12_03715</name>
</gene>
<dbReference type="AlphaFoldDB" id="A0A4Y6U8E4"/>
<evidence type="ECO:0008006" key="3">
    <source>
        <dbReference type="Google" id="ProtNLM"/>
    </source>
</evidence>
<dbReference type="Proteomes" id="UP000318709">
    <property type="component" value="Chromosome"/>
</dbReference>
<organism evidence="1 2">
    <name type="scientific">Formicincola oecophyllae</name>
    <dbReference type="NCBI Taxonomy" id="2558361"/>
    <lineage>
        <taxon>Bacteria</taxon>
        <taxon>Pseudomonadati</taxon>
        <taxon>Pseudomonadota</taxon>
        <taxon>Alphaproteobacteria</taxon>
        <taxon>Acetobacterales</taxon>
        <taxon>Acetobacteraceae</taxon>
        <taxon>Formicincola</taxon>
    </lineage>
</organism>